<evidence type="ECO:0000313" key="3">
    <source>
        <dbReference type="EMBL" id="KIK23050.1"/>
    </source>
</evidence>
<sequence>MADVQPLIMQAAQQLNNIDQRLNQHMLDTNERFNRIDQQFDVVNRRLNRMEGRQVDINEVLCQAYNQGCGDGTQQPYKTSPFRLPDGGTEIPETVGLPALQDARSIETLLNADLNTYLLRYNIPHVGNLNRSTKVRRLKAFLGCTRRRL</sequence>
<protein>
    <recommendedName>
        <fullName evidence="2">Mug135-like C-terminal domain-containing protein</fullName>
    </recommendedName>
</protein>
<dbReference type="HOGENOM" id="CLU_1750427_0_0_1"/>
<organism evidence="3 4">
    <name type="scientific">Pisolithus microcarpus 441</name>
    <dbReference type="NCBI Taxonomy" id="765257"/>
    <lineage>
        <taxon>Eukaryota</taxon>
        <taxon>Fungi</taxon>
        <taxon>Dikarya</taxon>
        <taxon>Basidiomycota</taxon>
        <taxon>Agaricomycotina</taxon>
        <taxon>Agaricomycetes</taxon>
        <taxon>Agaricomycetidae</taxon>
        <taxon>Boletales</taxon>
        <taxon>Sclerodermatineae</taxon>
        <taxon>Pisolithaceae</taxon>
        <taxon>Pisolithus</taxon>
    </lineage>
</organism>
<evidence type="ECO:0000256" key="1">
    <source>
        <dbReference type="ARBA" id="ARBA00005788"/>
    </source>
</evidence>
<comment type="similarity">
    <text evidence="1">Belongs to the UPF0612 family.</text>
</comment>
<keyword evidence="4" id="KW-1185">Reference proteome</keyword>
<reference evidence="4" key="2">
    <citation type="submission" date="2015-01" db="EMBL/GenBank/DDBJ databases">
        <title>Evolutionary Origins and Diversification of the Mycorrhizal Mutualists.</title>
        <authorList>
            <consortium name="DOE Joint Genome Institute"/>
            <consortium name="Mycorrhizal Genomics Consortium"/>
            <person name="Kohler A."/>
            <person name="Kuo A."/>
            <person name="Nagy L.G."/>
            <person name="Floudas D."/>
            <person name="Copeland A."/>
            <person name="Barry K.W."/>
            <person name="Cichocki N."/>
            <person name="Veneault-Fourrey C."/>
            <person name="LaButti K."/>
            <person name="Lindquist E.A."/>
            <person name="Lipzen A."/>
            <person name="Lundell T."/>
            <person name="Morin E."/>
            <person name="Murat C."/>
            <person name="Riley R."/>
            <person name="Ohm R."/>
            <person name="Sun H."/>
            <person name="Tunlid A."/>
            <person name="Henrissat B."/>
            <person name="Grigoriev I.V."/>
            <person name="Hibbett D.S."/>
            <person name="Martin F."/>
        </authorList>
    </citation>
    <scope>NUCLEOTIDE SEQUENCE [LARGE SCALE GENOMIC DNA]</scope>
    <source>
        <strain evidence="4">441</strain>
    </source>
</reference>
<dbReference type="EMBL" id="KN833731">
    <property type="protein sequence ID" value="KIK23050.1"/>
    <property type="molecule type" value="Genomic_DNA"/>
</dbReference>
<gene>
    <name evidence="3" type="ORF">PISMIDRAFT_679681</name>
</gene>
<dbReference type="InterPro" id="IPR013902">
    <property type="entry name" value="Mug135-like_C"/>
</dbReference>
<dbReference type="OrthoDB" id="2685013at2759"/>
<dbReference type="Pfam" id="PF08593">
    <property type="entry name" value="Mug135_C"/>
    <property type="match status" value="1"/>
</dbReference>
<evidence type="ECO:0000259" key="2">
    <source>
        <dbReference type="Pfam" id="PF08593"/>
    </source>
</evidence>
<name>A0A0C9YE36_9AGAM</name>
<proteinExistence type="inferred from homology"/>
<evidence type="ECO:0000313" key="4">
    <source>
        <dbReference type="Proteomes" id="UP000054018"/>
    </source>
</evidence>
<accession>A0A0C9YE36</accession>
<dbReference type="AlphaFoldDB" id="A0A0C9YE36"/>
<dbReference type="Gene3D" id="3.90.20.10">
    <property type="match status" value="1"/>
</dbReference>
<feature type="domain" description="Mug135-like C-terminal" evidence="2">
    <location>
        <begin position="64"/>
        <end position="145"/>
    </location>
</feature>
<reference evidence="3 4" key="1">
    <citation type="submission" date="2014-04" db="EMBL/GenBank/DDBJ databases">
        <authorList>
            <consortium name="DOE Joint Genome Institute"/>
            <person name="Kuo A."/>
            <person name="Kohler A."/>
            <person name="Costa M.D."/>
            <person name="Nagy L.G."/>
            <person name="Floudas D."/>
            <person name="Copeland A."/>
            <person name="Barry K.W."/>
            <person name="Cichocki N."/>
            <person name="Veneault-Fourrey C."/>
            <person name="LaButti K."/>
            <person name="Lindquist E.A."/>
            <person name="Lipzen A."/>
            <person name="Lundell T."/>
            <person name="Morin E."/>
            <person name="Murat C."/>
            <person name="Sun H."/>
            <person name="Tunlid A."/>
            <person name="Henrissat B."/>
            <person name="Grigoriev I.V."/>
            <person name="Hibbett D.S."/>
            <person name="Martin F."/>
            <person name="Nordberg H.P."/>
            <person name="Cantor M.N."/>
            <person name="Hua S.X."/>
        </authorList>
    </citation>
    <scope>NUCLEOTIDE SEQUENCE [LARGE SCALE GENOMIC DNA]</scope>
    <source>
        <strain evidence="3 4">441</strain>
    </source>
</reference>
<dbReference type="Proteomes" id="UP000054018">
    <property type="component" value="Unassembled WGS sequence"/>
</dbReference>